<accession>A0A9W7ADX4</accession>
<keyword evidence="2" id="KW-1185">Reference proteome</keyword>
<comment type="caution">
    <text evidence="1">The sequence shown here is derived from an EMBL/GenBank/DDBJ whole genome shotgun (WGS) entry which is preliminary data.</text>
</comment>
<dbReference type="OrthoDB" id="10533723at2759"/>
<gene>
    <name evidence="1" type="ORF">TrRE_jg3579</name>
</gene>
<protein>
    <submittedName>
        <fullName evidence="1">Uncharacterized protein</fullName>
    </submittedName>
</protein>
<proteinExistence type="predicted"/>
<dbReference type="EMBL" id="BRXZ01001339">
    <property type="protein sequence ID" value="GMH68726.1"/>
    <property type="molecule type" value="Genomic_DNA"/>
</dbReference>
<evidence type="ECO:0000313" key="1">
    <source>
        <dbReference type="EMBL" id="GMH68726.1"/>
    </source>
</evidence>
<evidence type="ECO:0000313" key="2">
    <source>
        <dbReference type="Proteomes" id="UP001165082"/>
    </source>
</evidence>
<sequence>MLLLGKATVASVADARGERGVEKRRLLAIEYLEKAKIAFQRMSGRDGIKETTYLMAILGVNGAAEEWASL</sequence>
<organism evidence="1 2">
    <name type="scientific">Triparma retinervis</name>
    <dbReference type="NCBI Taxonomy" id="2557542"/>
    <lineage>
        <taxon>Eukaryota</taxon>
        <taxon>Sar</taxon>
        <taxon>Stramenopiles</taxon>
        <taxon>Ochrophyta</taxon>
        <taxon>Bolidophyceae</taxon>
        <taxon>Parmales</taxon>
        <taxon>Triparmaceae</taxon>
        <taxon>Triparma</taxon>
    </lineage>
</organism>
<dbReference type="AlphaFoldDB" id="A0A9W7ADX4"/>
<name>A0A9W7ADX4_9STRA</name>
<dbReference type="Proteomes" id="UP001165082">
    <property type="component" value="Unassembled WGS sequence"/>
</dbReference>
<reference evidence="1" key="1">
    <citation type="submission" date="2022-07" db="EMBL/GenBank/DDBJ databases">
        <title>Genome analysis of Parmales, a sister group of diatoms, reveals the evolutionary specialization of diatoms from phago-mixotrophs to photoautotrophs.</title>
        <authorList>
            <person name="Ban H."/>
            <person name="Sato S."/>
            <person name="Yoshikawa S."/>
            <person name="Kazumasa Y."/>
            <person name="Nakamura Y."/>
            <person name="Ichinomiya M."/>
            <person name="Saitoh K."/>
            <person name="Sato N."/>
            <person name="Blanc-Mathieu R."/>
            <person name="Endo H."/>
            <person name="Kuwata A."/>
            <person name="Ogata H."/>
        </authorList>
    </citation>
    <scope>NUCLEOTIDE SEQUENCE</scope>
</reference>